<evidence type="ECO:0000256" key="10">
    <source>
        <dbReference type="SAM" id="MobiDB-lite"/>
    </source>
</evidence>
<dbReference type="InterPro" id="IPR003369">
    <property type="entry name" value="TatA/B/E"/>
</dbReference>
<evidence type="ECO:0000256" key="4">
    <source>
        <dbReference type="ARBA" id="ARBA00022692"/>
    </source>
</evidence>
<feature type="region of interest" description="Disordered" evidence="10">
    <location>
        <begin position="63"/>
        <end position="114"/>
    </location>
</feature>
<keyword evidence="2 9" id="KW-0813">Transport</keyword>
<evidence type="ECO:0000313" key="11">
    <source>
        <dbReference type="EMBL" id="GAA4504353.1"/>
    </source>
</evidence>
<keyword evidence="12" id="KW-1185">Reference proteome</keyword>
<feature type="compositionally biased region" description="Polar residues" evidence="10">
    <location>
        <begin position="63"/>
        <end position="73"/>
    </location>
</feature>
<evidence type="ECO:0000256" key="1">
    <source>
        <dbReference type="ARBA" id="ARBA00004167"/>
    </source>
</evidence>
<dbReference type="Pfam" id="PF02416">
    <property type="entry name" value="TatA_B_E"/>
    <property type="match status" value="1"/>
</dbReference>
<evidence type="ECO:0000256" key="2">
    <source>
        <dbReference type="ARBA" id="ARBA00022448"/>
    </source>
</evidence>
<comment type="function">
    <text evidence="9">Part of the twin-arginine translocation (Tat) system that transports large folded proteins containing a characteristic twin-arginine motif in their signal peptide across membranes. Together with TatC, TatB is part of a receptor directly interacting with Tat signal peptides. TatB may form an oligomeric binding site that transiently accommodates folded Tat precursor proteins before their translocation.</text>
</comment>
<evidence type="ECO:0000256" key="3">
    <source>
        <dbReference type="ARBA" id="ARBA00022475"/>
    </source>
</evidence>
<gene>
    <name evidence="9" type="primary">tatB</name>
    <name evidence="11" type="ORF">GCM10023095_32180</name>
</gene>
<comment type="subunit">
    <text evidence="9">The Tat system comprises two distinct complexes: a TatABC complex, containing multiple copies of TatA, TatB and TatC subunits, and a separate TatA complex, containing only TatA subunits. Substrates initially bind to the TatABC complex, which probably triggers association of the separate TatA complex to form the active translocon.</text>
</comment>
<keyword evidence="8 9" id="KW-0472">Membrane</keyword>
<keyword evidence="4 9" id="KW-0812">Transmembrane</keyword>
<dbReference type="PANTHER" id="PTHR33162:SF1">
    <property type="entry name" value="SEC-INDEPENDENT PROTEIN TRANSLOCASE PROTEIN TATA, CHLOROPLASTIC"/>
    <property type="match status" value="1"/>
</dbReference>
<dbReference type="Proteomes" id="UP001501321">
    <property type="component" value="Unassembled WGS sequence"/>
</dbReference>
<keyword evidence="3 9" id="KW-1003">Cell membrane</keyword>
<evidence type="ECO:0000256" key="8">
    <source>
        <dbReference type="ARBA" id="ARBA00023136"/>
    </source>
</evidence>
<dbReference type="PANTHER" id="PTHR33162">
    <property type="entry name" value="SEC-INDEPENDENT PROTEIN TRANSLOCASE PROTEIN TATA, CHLOROPLASTIC"/>
    <property type="match status" value="1"/>
</dbReference>
<dbReference type="NCBIfam" id="TIGR01410">
    <property type="entry name" value="tatB"/>
    <property type="match status" value="1"/>
</dbReference>
<dbReference type="EMBL" id="BAABFC010000029">
    <property type="protein sequence ID" value="GAA4504353.1"/>
    <property type="molecule type" value="Genomic_DNA"/>
</dbReference>
<protein>
    <recommendedName>
        <fullName evidence="9">Sec-independent protein translocase protein TatB</fullName>
    </recommendedName>
</protein>
<keyword evidence="6 9" id="KW-1133">Transmembrane helix</keyword>
<evidence type="ECO:0000256" key="9">
    <source>
        <dbReference type="HAMAP-Rule" id="MF_00237"/>
    </source>
</evidence>
<sequence length="114" mass="12610">MFDIGFWELALVALIGLVVLGPERLPSAVRLVARWLHAARSTLNNVKQELDRELQISELQQQLREAQTLQPTRPDSPPVADEPEAAEDAAMAQLRDAPPHAPVQPADPQEHKPS</sequence>
<proteinExistence type="inferred from homology"/>
<comment type="caution">
    <text evidence="11">The sequence shown here is derived from an EMBL/GenBank/DDBJ whole genome shotgun (WGS) entry which is preliminary data.</text>
</comment>
<evidence type="ECO:0000313" key="12">
    <source>
        <dbReference type="Proteomes" id="UP001501321"/>
    </source>
</evidence>
<dbReference type="RefSeq" id="WP_345014986.1">
    <property type="nucleotide sequence ID" value="NZ_BAABFC010000029.1"/>
</dbReference>
<accession>A0ABP8QP67</accession>
<dbReference type="PRINTS" id="PR01506">
    <property type="entry name" value="TATBPROTEIN"/>
</dbReference>
<keyword evidence="7 9" id="KW-0811">Translocation</keyword>
<dbReference type="Gene3D" id="1.20.5.3310">
    <property type="match status" value="1"/>
</dbReference>
<evidence type="ECO:0000256" key="6">
    <source>
        <dbReference type="ARBA" id="ARBA00022989"/>
    </source>
</evidence>
<name>A0ABP8QP67_9GAMM</name>
<comment type="subcellular location">
    <subcellularLocation>
        <location evidence="9">Cell membrane</location>
        <topology evidence="9">Single-pass membrane protein</topology>
    </subcellularLocation>
    <subcellularLocation>
        <location evidence="1">Membrane</location>
        <topology evidence="1">Single-pass membrane protein</topology>
    </subcellularLocation>
</comment>
<dbReference type="HAMAP" id="MF_00237">
    <property type="entry name" value="TatB"/>
    <property type="match status" value="1"/>
</dbReference>
<keyword evidence="5 9" id="KW-0653">Protein transport</keyword>
<comment type="similarity">
    <text evidence="9">Belongs to the TatB family.</text>
</comment>
<evidence type="ECO:0000256" key="7">
    <source>
        <dbReference type="ARBA" id="ARBA00023010"/>
    </source>
</evidence>
<reference evidence="12" key="1">
    <citation type="journal article" date="2019" name="Int. J. Syst. Evol. Microbiol.">
        <title>The Global Catalogue of Microorganisms (GCM) 10K type strain sequencing project: providing services to taxonomists for standard genome sequencing and annotation.</title>
        <authorList>
            <consortium name="The Broad Institute Genomics Platform"/>
            <consortium name="The Broad Institute Genome Sequencing Center for Infectious Disease"/>
            <person name="Wu L."/>
            <person name="Ma J."/>
        </authorList>
    </citation>
    <scope>NUCLEOTIDE SEQUENCE [LARGE SCALE GENOMIC DNA]</scope>
    <source>
        <strain evidence="12">JCM 32226</strain>
    </source>
</reference>
<dbReference type="InterPro" id="IPR018448">
    <property type="entry name" value="TatB"/>
</dbReference>
<evidence type="ECO:0000256" key="5">
    <source>
        <dbReference type="ARBA" id="ARBA00022927"/>
    </source>
</evidence>
<organism evidence="11 12">
    <name type="scientific">Pseudaeromonas paramecii</name>
    <dbReference type="NCBI Taxonomy" id="2138166"/>
    <lineage>
        <taxon>Bacteria</taxon>
        <taxon>Pseudomonadati</taxon>
        <taxon>Pseudomonadota</taxon>
        <taxon>Gammaproteobacteria</taxon>
        <taxon>Aeromonadales</taxon>
        <taxon>Aeromonadaceae</taxon>
        <taxon>Pseudaeromonas</taxon>
    </lineage>
</organism>